<keyword evidence="2" id="KW-1185">Reference proteome</keyword>
<comment type="caution">
    <text evidence="1">The sequence shown here is derived from an EMBL/GenBank/DDBJ whole genome shotgun (WGS) entry which is preliminary data.</text>
</comment>
<reference evidence="1 2" key="1">
    <citation type="journal article" date="2022" name="DNA Res.">
        <title>Chromosomal-level genome assembly of the orchid tree Bauhinia variegata (Leguminosae; Cercidoideae) supports the allotetraploid origin hypothesis of Bauhinia.</title>
        <authorList>
            <person name="Zhong Y."/>
            <person name="Chen Y."/>
            <person name="Zheng D."/>
            <person name="Pang J."/>
            <person name="Liu Y."/>
            <person name="Luo S."/>
            <person name="Meng S."/>
            <person name="Qian L."/>
            <person name="Wei D."/>
            <person name="Dai S."/>
            <person name="Zhou R."/>
        </authorList>
    </citation>
    <scope>NUCLEOTIDE SEQUENCE [LARGE SCALE GENOMIC DNA]</scope>
    <source>
        <strain evidence="1">BV-YZ2020</strain>
    </source>
</reference>
<dbReference type="EMBL" id="CM039432">
    <property type="protein sequence ID" value="KAI4331872.1"/>
    <property type="molecule type" value="Genomic_DNA"/>
</dbReference>
<accession>A0ACB9N5P6</accession>
<proteinExistence type="predicted"/>
<evidence type="ECO:0000313" key="2">
    <source>
        <dbReference type="Proteomes" id="UP000828941"/>
    </source>
</evidence>
<organism evidence="1 2">
    <name type="scientific">Bauhinia variegata</name>
    <name type="common">Purple orchid tree</name>
    <name type="synonym">Phanera variegata</name>
    <dbReference type="NCBI Taxonomy" id="167791"/>
    <lineage>
        <taxon>Eukaryota</taxon>
        <taxon>Viridiplantae</taxon>
        <taxon>Streptophyta</taxon>
        <taxon>Embryophyta</taxon>
        <taxon>Tracheophyta</taxon>
        <taxon>Spermatophyta</taxon>
        <taxon>Magnoliopsida</taxon>
        <taxon>eudicotyledons</taxon>
        <taxon>Gunneridae</taxon>
        <taxon>Pentapetalae</taxon>
        <taxon>rosids</taxon>
        <taxon>fabids</taxon>
        <taxon>Fabales</taxon>
        <taxon>Fabaceae</taxon>
        <taxon>Cercidoideae</taxon>
        <taxon>Cercideae</taxon>
        <taxon>Bauhiniinae</taxon>
        <taxon>Bauhinia</taxon>
    </lineage>
</organism>
<evidence type="ECO:0000313" key="1">
    <source>
        <dbReference type="EMBL" id="KAI4331872.1"/>
    </source>
</evidence>
<sequence>MNFFRTEAESILSEIKHQEKQIKLKRRWLVGLPASEYERNKFKRLKFLKNRLLPESIMSEDDMKTVSALKYKISLDLNHTGDIFYESVKAYIEGGFGAIERENHVVVHEEIQSIDVFSIKRITSCVDNLTIKGLYLLAMILTGDSVKFEKTRCKMKKIIKSYLSSVPSRKNLNHNQLEIFKRIFDVLSSPQNFRVNCKTCTSRSESCHAIVLKVLDGLEDLPYQTLVAMRTKLKGLRSVPQLQPKRQGWSKDHLVRQVRKISEEMLSQHEGDERQEPLAKAMTIADLSQKLTIGCHDLFSEEFFQYSPEIKYLQKDIIEAIWLLKTVVRISVLKNLQLLIEPDAQIPNGSLRTAFVKLLTEYLFECSDMDSIPKSLSKILDAISKSYRGTHHGFFQKENFEEVDCILNVSAQTKQIVLDLLPDVEFDQDFMDAYMEELEESDEGNSDEDDDNSPLQEDRLSKDEQSGPTDSNYGVESIGEFVPSAFQQLASTPERNSLFSPFRPGGNSNGDSVRQPPKEEALNLDEDLLAIPTFFFLGSYFGIG</sequence>
<name>A0ACB9N5P6_BAUVA</name>
<gene>
    <name evidence="1" type="ORF">L6164_016824</name>
</gene>
<dbReference type="Proteomes" id="UP000828941">
    <property type="component" value="Chromosome 7"/>
</dbReference>
<protein>
    <submittedName>
        <fullName evidence="1">Uncharacterized protein</fullName>
    </submittedName>
</protein>